<keyword evidence="9" id="KW-0175">Coiled coil</keyword>
<dbReference type="CDD" id="cd00088">
    <property type="entry name" value="HPT"/>
    <property type="match status" value="1"/>
</dbReference>
<feature type="coiled-coil region" evidence="9">
    <location>
        <begin position="711"/>
        <end position="756"/>
    </location>
</feature>
<dbReference type="Pfam" id="PF01627">
    <property type="entry name" value="Hpt"/>
    <property type="match status" value="1"/>
</dbReference>
<dbReference type="EMBL" id="JABBGA010000006">
    <property type="protein sequence ID" value="NML25929.1"/>
    <property type="molecule type" value="Genomic_DNA"/>
</dbReference>
<gene>
    <name evidence="16" type="ORF">HHL15_09265</name>
</gene>
<dbReference type="SUPFAM" id="SSF55785">
    <property type="entry name" value="PYP-like sensor domain (PAS domain)"/>
    <property type="match status" value="3"/>
</dbReference>
<dbReference type="InterPro" id="IPR000700">
    <property type="entry name" value="PAS-assoc_C"/>
</dbReference>
<dbReference type="SMART" id="SM00073">
    <property type="entry name" value="HPT"/>
    <property type="match status" value="1"/>
</dbReference>
<dbReference type="Gene3D" id="1.20.120.160">
    <property type="entry name" value="HPT domain"/>
    <property type="match status" value="1"/>
</dbReference>
<feature type="domain" description="PAS" evidence="13">
    <location>
        <begin position="349"/>
        <end position="419"/>
    </location>
</feature>
<dbReference type="RefSeq" id="WP_169145482.1">
    <property type="nucleotide sequence ID" value="NZ_JABBGA010000006.1"/>
</dbReference>
<keyword evidence="17" id="KW-1185">Reference proteome</keyword>
<dbReference type="SUPFAM" id="SSF52172">
    <property type="entry name" value="CheY-like"/>
    <property type="match status" value="2"/>
</dbReference>
<dbReference type="PROSITE" id="PS50894">
    <property type="entry name" value="HPT"/>
    <property type="match status" value="1"/>
</dbReference>
<dbReference type="FunFam" id="3.30.565.10:FF:000010">
    <property type="entry name" value="Sensor histidine kinase RcsC"/>
    <property type="match status" value="1"/>
</dbReference>
<accession>A0A848G3Z0</accession>
<evidence type="ECO:0000313" key="17">
    <source>
        <dbReference type="Proteomes" id="UP000580043"/>
    </source>
</evidence>
<evidence type="ECO:0000259" key="12">
    <source>
        <dbReference type="PROSITE" id="PS50110"/>
    </source>
</evidence>
<feature type="domain" description="Response regulatory" evidence="12">
    <location>
        <begin position="1008"/>
        <end position="1133"/>
    </location>
</feature>
<feature type="modified residue" description="4-aspartylphosphate" evidence="8">
    <location>
        <position position="1213"/>
    </location>
</feature>
<dbReference type="Proteomes" id="UP000580043">
    <property type="component" value="Unassembled WGS sequence"/>
</dbReference>
<dbReference type="EC" id="2.7.13.3" evidence="2"/>
<dbReference type="CDD" id="cd00082">
    <property type="entry name" value="HisKA"/>
    <property type="match status" value="1"/>
</dbReference>
<feature type="domain" description="Response regulatory" evidence="12">
    <location>
        <begin position="1164"/>
        <end position="1279"/>
    </location>
</feature>
<name>A0A848G3Z0_9RHOO</name>
<dbReference type="Gene3D" id="3.30.565.10">
    <property type="entry name" value="Histidine kinase-like ATPase, C-terminal domain"/>
    <property type="match status" value="1"/>
</dbReference>
<feature type="modified residue" description="4-aspartylphosphate" evidence="8">
    <location>
        <position position="1062"/>
    </location>
</feature>
<dbReference type="InterPro" id="IPR003661">
    <property type="entry name" value="HisK_dim/P_dom"/>
</dbReference>
<dbReference type="InterPro" id="IPR001789">
    <property type="entry name" value="Sig_transdc_resp-reg_receiver"/>
</dbReference>
<feature type="coiled-coil region" evidence="9">
    <location>
        <begin position="323"/>
        <end position="350"/>
    </location>
</feature>
<evidence type="ECO:0000256" key="1">
    <source>
        <dbReference type="ARBA" id="ARBA00000085"/>
    </source>
</evidence>
<dbReference type="InterPro" id="IPR036641">
    <property type="entry name" value="HPT_dom_sf"/>
</dbReference>
<evidence type="ECO:0000259" key="14">
    <source>
        <dbReference type="PROSITE" id="PS50113"/>
    </source>
</evidence>
<dbReference type="CDD" id="cd16922">
    <property type="entry name" value="HATPase_EvgS-ArcB-TorS-like"/>
    <property type="match status" value="1"/>
</dbReference>
<evidence type="ECO:0000256" key="5">
    <source>
        <dbReference type="ARBA" id="ARBA00058004"/>
    </source>
</evidence>
<dbReference type="GO" id="GO:0000155">
    <property type="term" value="F:phosphorelay sensor kinase activity"/>
    <property type="evidence" value="ECO:0007669"/>
    <property type="project" value="InterPro"/>
</dbReference>
<keyword evidence="4" id="KW-0902">Two-component regulatory system</keyword>
<dbReference type="SMART" id="SM00388">
    <property type="entry name" value="HisKA"/>
    <property type="match status" value="1"/>
</dbReference>
<dbReference type="SUPFAM" id="SSF47384">
    <property type="entry name" value="Homodimeric domain of signal transducing histidine kinase"/>
    <property type="match status" value="1"/>
</dbReference>
<feature type="domain" description="PAC" evidence="14">
    <location>
        <begin position="419"/>
        <end position="473"/>
    </location>
</feature>
<feature type="domain" description="HPt" evidence="15">
    <location>
        <begin position="1318"/>
        <end position="1412"/>
    </location>
</feature>
<feature type="domain" description="Histidine kinase" evidence="11">
    <location>
        <begin position="770"/>
        <end position="993"/>
    </location>
</feature>
<sequence>MNAPPWLSAPAEGKRGSFLFFYLIALAVIVVGYGSAVLSMRERAGQEALRLEAVADLKLGQISSWMDERRADARSLAGDPGLARLYERWARRADPQARIDLLERLEAVRRAYGYVRVGLVDEHGEAVLATPELLQASPGLRSLVVRALREQTVVESDFYRFGEQPDAPPMLDFVAPLGPREGGVPLAVVLQVDPNAYLYAYLQGWPAPSRSAETLLLRRDGKDLLFLTPLRHESAPVMTRRTPADQQNLLGAQLINETELHGRVIEALDYRRVPVVGVGRRVPGTSWLLVVKMDQDEIREASSHAFWWILLASGLALAATAVAAMLLQQRRELRLTRQREESQAERLRTLQLLDAITEGSADAIFAKDGQGRYIFVNGEAARLIGKPREDILGRNDGLLLAPEEAARRRDEDLAVMQGAGAITRVEDRQMGGELRSYLCTRGPLKGAGGEVAGLFCISRDITVQRRDEQALREREEIFSAIVNQAVDGIVLLDMESLRFVEFNDAACSRLGYSREAFAALTATDIQAVMSPEAVRERLAGIVSEARAVTFENRHRCADGSVRDMELSYRALELHGRCYLAGVWRDITERRQAAEQLLKLSLAVEQSPSAVIVTDPEGWIEYVNQAFVQGSGYPLEEILGRRTGFLKSGQTPRETYLSLWAALSRGQSWEGEFINRRRDGQIRVEYARISPVVQPDGRVSHFIGIQEDITERKAADAELREYREHLEQLVTERTGQLEEANRALSLRTAELESAREASDSANRAKSAFLANMSHEIRTPMNAIIGLTHLLRRSLQGGDVQARLEKIGDAAEHLLSIINDILDLSKIEAGKLSLEESEFNLEEVVRKACALVADRAHQKGLDLVVDMGSAPTLLKGDAIRLGQMLVNYLGNAVKFTEQGLILLRCRVEHEEEGEDGEVRVRLEVSDTGIGIDEEQQARLFQPFEQADGSTTRRFGGTGLGLAITGHLARMMKGQVGVTSELGRGSCFWLSLPFRRSPRSLPAASPVPALRVLVVDDLAESRTVLASMAMTLGARVVTCESGSAALALVAAADRERDPFQVVLLDADLPGPDGYATAARIVAQELVTTPRCILLTLGETGAAGHEAESAGSPWQGPAILARPVTLSSLQDALGAAAGLGSDAAPGGPGRAGELAAERTLAREHRGTRVLLVEDSPINQEVAMSLLEAVGLEVELAGDGARAVEMALGGEHALILMDIQMPVMDGLEATRAIRLAGLDKVPILAMTANAFGEDRQRCLDAGMNDHLPKPVDPAMLYAKLVQWLPPGVALTPPPGDEPVDIRGMLDGVPGLDVAYGLKNLRGRIPNYLRLLHKYADSHGRDAERIRVSLAEGPPDEALRQAHSLKGVAGMIGIPVVQELAAQLEAALRGGAGREEIDACLERLDAAQAAAVMAIDALPREPAAVAPPASSAPDPAELADSLKRLEALLAEDNVAVVRAVRDSAELLKSALGPDWSRFEREVGAYDFPSALATLRTCKS</sequence>
<proteinExistence type="predicted"/>
<dbReference type="Pfam" id="PF02518">
    <property type="entry name" value="HATPase_c"/>
    <property type="match status" value="1"/>
</dbReference>
<dbReference type="SUPFAM" id="SSF55874">
    <property type="entry name" value="ATPase domain of HSP90 chaperone/DNA topoisomerase II/histidine kinase"/>
    <property type="match status" value="1"/>
</dbReference>
<dbReference type="PROSITE" id="PS50109">
    <property type="entry name" value="HIS_KIN"/>
    <property type="match status" value="1"/>
</dbReference>
<evidence type="ECO:0000256" key="7">
    <source>
        <dbReference type="PROSITE-ProRule" id="PRU00110"/>
    </source>
</evidence>
<feature type="domain" description="PAS" evidence="13">
    <location>
        <begin position="474"/>
        <end position="532"/>
    </location>
</feature>
<keyword evidence="10" id="KW-1133">Transmembrane helix</keyword>
<dbReference type="NCBIfam" id="TIGR00229">
    <property type="entry name" value="sensory_box"/>
    <property type="match status" value="3"/>
</dbReference>
<dbReference type="InterPro" id="IPR004358">
    <property type="entry name" value="Sig_transdc_His_kin-like_C"/>
</dbReference>
<dbReference type="SMART" id="SM00091">
    <property type="entry name" value="PAS"/>
    <property type="match status" value="3"/>
</dbReference>
<feature type="transmembrane region" description="Helical" evidence="10">
    <location>
        <begin position="305"/>
        <end position="327"/>
    </location>
</feature>
<reference evidence="16 17" key="1">
    <citation type="submission" date="2020-04" db="EMBL/GenBank/DDBJ databases">
        <title>Zoogloea sp. G-4-1-14 isolated from soil.</title>
        <authorList>
            <person name="Dahal R.H."/>
        </authorList>
    </citation>
    <scope>NUCLEOTIDE SEQUENCE [LARGE SCALE GENOMIC DNA]</scope>
    <source>
        <strain evidence="16 17">G-4-1-14</strain>
    </source>
</reference>
<organism evidence="16 17">
    <name type="scientific">Zoogloea dura</name>
    <dbReference type="NCBI Taxonomy" id="2728840"/>
    <lineage>
        <taxon>Bacteria</taxon>
        <taxon>Pseudomonadati</taxon>
        <taxon>Pseudomonadota</taxon>
        <taxon>Betaproteobacteria</taxon>
        <taxon>Rhodocyclales</taxon>
        <taxon>Zoogloeaceae</taxon>
        <taxon>Zoogloea</taxon>
    </lineage>
</organism>
<evidence type="ECO:0000256" key="4">
    <source>
        <dbReference type="ARBA" id="ARBA00023012"/>
    </source>
</evidence>
<dbReference type="Pfam" id="PF00512">
    <property type="entry name" value="HisKA"/>
    <property type="match status" value="1"/>
</dbReference>
<evidence type="ECO:0000313" key="16">
    <source>
        <dbReference type="EMBL" id="NML25929.1"/>
    </source>
</evidence>
<dbReference type="CDD" id="cd00130">
    <property type="entry name" value="PAS"/>
    <property type="match status" value="3"/>
</dbReference>
<evidence type="ECO:0000259" key="11">
    <source>
        <dbReference type="PROSITE" id="PS50109"/>
    </source>
</evidence>
<dbReference type="InterPro" id="IPR013656">
    <property type="entry name" value="PAS_4"/>
</dbReference>
<feature type="transmembrane region" description="Helical" evidence="10">
    <location>
        <begin position="20"/>
        <end position="40"/>
    </location>
</feature>
<dbReference type="SUPFAM" id="SSF47226">
    <property type="entry name" value="Histidine-containing phosphotransfer domain, HPT domain"/>
    <property type="match status" value="1"/>
</dbReference>
<dbReference type="Gene3D" id="1.10.287.130">
    <property type="match status" value="1"/>
</dbReference>
<evidence type="ECO:0000256" key="10">
    <source>
        <dbReference type="SAM" id="Phobius"/>
    </source>
</evidence>
<dbReference type="PANTHER" id="PTHR45339">
    <property type="entry name" value="HYBRID SIGNAL TRANSDUCTION HISTIDINE KINASE J"/>
    <property type="match status" value="1"/>
</dbReference>
<dbReference type="PROSITE" id="PS50112">
    <property type="entry name" value="PAS"/>
    <property type="match status" value="3"/>
</dbReference>
<feature type="modified residue" description="Phosphohistidine" evidence="7">
    <location>
        <position position="1357"/>
    </location>
</feature>
<dbReference type="Pfam" id="PF00072">
    <property type="entry name" value="Response_reg"/>
    <property type="match status" value="2"/>
</dbReference>
<dbReference type="SMART" id="SM00387">
    <property type="entry name" value="HATPase_c"/>
    <property type="match status" value="1"/>
</dbReference>
<dbReference type="PROSITE" id="PS50110">
    <property type="entry name" value="RESPONSE_REGULATORY"/>
    <property type="match status" value="2"/>
</dbReference>
<feature type="domain" description="PAC" evidence="14">
    <location>
        <begin position="666"/>
        <end position="720"/>
    </location>
</feature>
<comment type="caution">
    <text evidence="16">The sequence shown here is derived from an EMBL/GenBank/DDBJ whole genome shotgun (WGS) entry which is preliminary data.</text>
</comment>
<dbReference type="PRINTS" id="PR00344">
    <property type="entry name" value="BCTRLSENSOR"/>
</dbReference>
<dbReference type="Gene3D" id="3.30.450.20">
    <property type="entry name" value="PAS domain"/>
    <property type="match status" value="3"/>
</dbReference>
<dbReference type="Gene3D" id="3.40.50.2300">
    <property type="match status" value="2"/>
</dbReference>
<evidence type="ECO:0000259" key="15">
    <source>
        <dbReference type="PROSITE" id="PS50894"/>
    </source>
</evidence>
<evidence type="ECO:0000256" key="3">
    <source>
        <dbReference type="ARBA" id="ARBA00022553"/>
    </source>
</evidence>
<dbReference type="InterPro" id="IPR008207">
    <property type="entry name" value="Sig_transdc_His_kin_Hpt_dom"/>
</dbReference>
<dbReference type="InterPro" id="IPR036890">
    <property type="entry name" value="HATPase_C_sf"/>
</dbReference>
<dbReference type="Pfam" id="PF08448">
    <property type="entry name" value="PAS_4"/>
    <property type="match status" value="1"/>
</dbReference>
<dbReference type="InterPro" id="IPR003594">
    <property type="entry name" value="HATPase_dom"/>
</dbReference>
<dbReference type="SMART" id="SM00448">
    <property type="entry name" value="REC"/>
    <property type="match status" value="2"/>
</dbReference>
<evidence type="ECO:0000256" key="8">
    <source>
        <dbReference type="PROSITE-ProRule" id="PRU00169"/>
    </source>
</evidence>
<evidence type="ECO:0000256" key="9">
    <source>
        <dbReference type="SAM" id="Coils"/>
    </source>
</evidence>
<dbReference type="GO" id="GO:0005524">
    <property type="term" value="F:ATP binding"/>
    <property type="evidence" value="ECO:0007669"/>
    <property type="project" value="UniProtKB-KW"/>
</dbReference>
<keyword evidence="10" id="KW-0472">Membrane</keyword>
<dbReference type="InterPro" id="IPR035965">
    <property type="entry name" value="PAS-like_dom_sf"/>
</dbReference>
<evidence type="ECO:0000256" key="2">
    <source>
        <dbReference type="ARBA" id="ARBA00012438"/>
    </source>
</evidence>
<dbReference type="PROSITE" id="PS50113">
    <property type="entry name" value="PAC"/>
    <property type="match status" value="2"/>
</dbReference>
<dbReference type="SMART" id="SM00086">
    <property type="entry name" value="PAC"/>
    <property type="match status" value="3"/>
</dbReference>
<dbReference type="CDD" id="cd17546">
    <property type="entry name" value="REC_hyHK_CKI1_RcsC-like"/>
    <property type="match status" value="1"/>
</dbReference>
<dbReference type="InterPro" id="IPR001610">
    <property type="entry name" value="PAC"/>
</dbReference>
<dbReference type="Pfam" id="PF13426">
    <property type="entry name" value="PAS_9"/>
    <property type="match status" value="2"/>
</dbReference>
<dbReference type="GO" id="GO:0005886">
    <property type="term" value="C:plasma membrane"/>
    <property type="evidence" value="ECO:0007669"/>
    <property type="project" value="UniProtKB-SubCell"/>
</dbReference>
<evidence type="ECO:0000256" key="6">
    <source>
        <dbReference type="ARBA" id="ARBA00070152"/>
    </source>
</evidence>
<feature type="domain" description="PAS" evidence="13">
    <location>
        <begin position="595"/>
        <end position="640"/>
    </location>
</feature>
<evidence type="ECO:0000259" key="13">
    <source>
        <dbReference type="PROSITE" id="PS50112"/>
    </source>
</evidence>
<keyword evidence="3 8" id="KW-0597">Phosphoprotein</keyword>
<keyword evidence="10" id="KW-0812">Transmembrane</keyword>
<dbReference type="InterPro" id="IPR000014">
    <property type="entry name" value="PAS"/>
</dbReference>
<protein>
    <recommendedName>
        <fullName evidence="6">Virulence sensor protein BvgS</fullName>
        <ecNumber evidence="2">2.7.13.3</ecNumber>
    </recommendedName>
</protein>
<dbReference type="InterPro" id="IPR011006">
    <property type="entry name" value="CheY-like_superfamily"/>
</dbReference>
<dbReference type="PANTHER" id="PTHR45339:SF5">
    <property type="entry name" value="HISTIDINE KINASE"/>
    <property type="match status" value="1"/>
</dbReference>
<dbReference type="InterPro" id="IPR036097">
    <property type="entry name" value="HisK_dim/P_sf"/>
</dbReference>
<dbReference type="InterPro" id="IPR005467">
    <property type="entry name" value="His_kinase_dom"/>
</dbReference>
<comment type="function">
    <text evidence="5">Member of the two-component regulatory system BvgS/BvgA. Phosphorylates BvgA via a four-step phosphorelay in response to environmental signals.</text>
</comment>
<comment type="catalytic activity">
    <reaction evidence="1">
        <text>ATP + protein L-histidine = ADP + protein N-phospho-L-histidine.</text>
        <dbReference type="EC" id="2.7.13.3"/>
    </reaction>
</comment>